<dbReference type="InterPro" id="IPR011989">
    <property type="entry name" value="ARM-like"/>
</dbReference>
<keyword evidence="9 12" id="KW-1133">Transmembrane helix</keyword>
<name>A0AAV2L6Z2_KNICA</name>
<evidence type="ECO:0000313" key="14">
    <source>
        <dbReference type="Proteomes" id="UP001497482"/>
    </source>
</evidence>
<dbReference type="GO" id="GO:0005737">
    <property type="term" value="C:cytoplasm"/>
    <property type="evidence" value="ECO:0007669"/>
    <property type="project" value="TreeGrafter"/>
</dbReference>
<keyword evidence="8" id="KW-0965">Cell junction</keyword>
<dbReference type="AlphaFoldDB" id="A0AAV2L6Z2"/>
<dbReference type="Gene3D" id="1.25.10.10">
    <property type="entry name" value="Leucine-rich Repeat Variant"/>
    <property type="match status" value="1"/>
</dbReference>
<keyword evidence="10 12" id="KW-0472">Membrane</keyword>
<dbReference type="CDD" id="cd03151">
    <property type="entry name" value="CD81_like_LEL"/>
    <property type="match status" value="1"/>
</dbReference>
<dbReference type="InterPro" id="IPR008952">
    <property type="entry name" value="Tetraspanin_EC2_sf"/>
</dbReference>
<sequence>MAVAGCTLCIKYMLFFLNFIFWLAGGVILGVALWLRHDTQTSNLLILQFEGQQAPGTFYISVYILIAVGAIMMLVGFLGCYGAIQESQCLLGTFFFFLVILFACEVAAAIWGFMNRDTISKELINFYDSAYIKAVDVSGTPSKDSAIKVLEVFHRTLDCCGKGDDTPLFKQVANTLCPTKTTEDFLLSQSCHHKLIELFSEKLHLIGLAALVVAVIMVFEMIFTMVLCCGIRNRFDRGFTSHQITSSTSQAATTQAEEAMKQSVTMPNTSVTTYGLPTDLQLGNGSSMSDEMARSRRVQQQVQMRLAEKSTLPRQNGSAAHYAMSDYGGSSTKYQTYQPNFTSKSSYMYSGGARTMGPRISQRTGFSSQSAGADLAQLQQMSIGGGGGGGGGGGYYREEMKMTPRPHNDLESASMHSMRLVNPWDDSDAASIVSGDGVFNRPYTQSQGTMNGYSTQMRSVTPMRRSLSGTLSRVGGMAGVEAEMINHQMSFKGPAHRTISRINNRNRTSMSSMSGTIQRPMSVGGGSVYSAGGDRVDRGGFIVSSATTGSSGGRMFQGSLPRTMSMKSIHSVGRGVDIYNGQNEMGMSIGNLSAINNLDMASAIMHLRDPDPDLQVIGAAFIQHECYNDSDAKDEVRRFKGITELIKLFNSESQEVQRYATGATRNLIYESMDNKVALINEGGIPNLVGALKDHDHELHKNITGIFWNLSSKDNLKEKLAKEILPELTAQILIPLSGTGKTEPIVQSPSESDIFYNTTGCLRNLSSVNEKTRQQMRETPGLVESLVGYIQASIESEKTEEKGVENSVCVLRNLSYQIYNEMPPSALLRLEGPTRGQDTGKAEPIGCFTPQSKKAKKKQLNVSTLSEVSRIPKGVEWLWHPQIVSLYIKVLRQCEINFTTREAAAGALQNITAGDKRWASVLSQLALEQERVLPLLLDQLRTDNDPELRSLTGLLRNLSRHTKDKNDMATKVVNNLVTKLPEDGNSKELSSDAVVNICGILNNLVTSSYIAARDITFFDGLPKLMGIRNCHDGSVGKVKASKAAATVLNNMYQYKKLHKDYNQKHYDRKDFIDDSI</sequence>
<dbReference type="SUPFAM" id="SSF48371">
    <property type="entry name" value="ARM repeat"/>
    <property type="match status" value="1"/>
</dbReference>
<protein>
    <recommendedName>
        <fullName evidence="15">Tetraspanin</fullName>
    </recommendedName>
</protein>
<evidence type="ECO:0000256" key="6">
    <source>
        <dbReference type="ARBA" id="ARBA00022737"/>
    </source>
</evidence>
<feature type="transmembrane region" description="Helical" evidence="12">
    <location>
        <begin position="203"/>
        <end position="227"/>
    </location>
</feature>
<dbReference type="PROSITE" id="PS50176">
    <property type="entry name" value="ARM_REPEAT"/>
    <property type="match status" value="1"/>
</dbReference>
<evidence type="ECO:0000256" key="8">
    <source>
        <dbReference type="ARBA" id="ARBA00022949"/>
    </source>
</evidence>
<reference evidence="13 14" key="1">
    <citation type="submission" date="2024-04" db="EMBL/GenBank/DDBJ databases">
        <authorList>
            <person name="Waldvogel A.-M."/>
            <person name="Schoenle A."/>
        </authorList>
    </citation>
    <scope>NUCLEOTIDE SEQUENCE [LARGE SCALE GENOMIC DNA]</scope>
</reference>
<evidence type="ECO:0008006" key="15">
    <source>
        <dbReference type="Google" id="ProtNLM"/>
    </source>
</evidence>
<evidence type="ECO:0000313" key="13">
    <source>
        <dbReference type="EMBL" id="CAL1595092.1"/>
    </source>
</evidence>
<keyword evidence="6" id="KW-0677">Repeat</keyword>
<evidence type="ECO:0000256" key="5">
    <source>
        <dbReference type="ARBA" id="ARBA00022692"/>
    </source>
</evidence>
<dbReference type="GO" id="GO:0005634">
    <property type="term" value="C:nucleus"/>
    <property type="evidence" value="ECO:0007669"/>
    <property type="project" value="TreeGrafter"/>
</dbReference>
<dbReference type="Pfam" id="PF00335">
    <property type="entry name" value="Tetraspanin"/>
    <property type="match status" value="1"/>
</dbReference>
<organism evidence="13 14">
    <name type="scientific">Knipowitschia caucasica</name>
    <name type="common">Caucasian dwarf goby</name>
    <name type="synonym">Pomatoschistus caucasicus</name>
    <dbReference type="NCBI Taxonomy" id="637954"/>
    <lineage>
        <taxon>Eukaryota</taxon>
        <taxon>Metazoa</taxon>
        <taxon>Chordata</taxon>
        <taxon>Craniata</taxon>
        <taxon>Vertebrata</taxon>
        <taxon>Euteleostomi</taxon>
        <taxon>Actinopterygii</taxon>
        <taxon>Neopterygii</taxon>
        <taxon>Teleostei</taxon>
        <taxon>Neoteleostei</taxon>
        <taxon>Acanthomorphata</taxon>
        <taxon>Gobiaria</taxon>
        <taxon>Gobiiformes</taxon>
        <taxon>Gobioidei</taxon>
        <taxon>Gobiidae</taxon>
        <taxon>Gobiinae</taxon>
        <taxon>Knipowitschia</taxon>
    </lineage>
</organism>
<keyword evidence="14" id="KW-1185">Reference proteome</keyword>
<feature type="transmembrane region" description="Helical" evidence="12">
    <location>
        <begin position="56"/>
        <end position="84"/>
    </location>
</feature>
<dbReference type="GO" id="GO:0005886">
    <property type="term" value="C:plasma membrane"/>
    <property type="evidence" value="ECO:0007669"/>
    <property type="project" value="TreeGrafter"/>
</dbReference>
<dbReference type="PANTHER" id="PTHR10372">
    <property type="entry name" value="PLAKOPHILLIN-RELATED"/>
    <property type="match status" value="1"/>
</dbReference>
<dbReference type="InterPro" id="IPR028435">
    <property type="entry name" value="Plakophilin/d_Catenin"/>
</dbReference>
<evidence type="ECO:0000256" key="3">
    <source>
        <dbReference type="ARBA" id="ARBA00005462"/>
    </source>
</evidence>
<gene>
    <name evidence="13" type="ORF">KC01_LOCUS23960</name>
</gene>
<dbReference type="Gene3D" id="1.10.1450.10">
    <property type="entry name" value="Tetraspanin"/>
    <property type="match status" value="1"/>
</dbReference>
<dbReference type="SUPFAM" id="SSF48652">
    <property type="entry name" value="Tetraspanin"/>
    <property type="match status" value="1"/>
</dbReference>
<dbReference type="SMART" id="SM00185">
    <property type="entry name" value="ARM"/>
    <property type="match status" value="5"/>
</dbReference>
<accession>A0AAV2L6Z2</accession>
<dbReference type="PANTHER" id="PTHR10372:SF1">
    <property type="entry name" value="PLAKOPHILIN-3"/>
    <property type="match status" value="1"/>
</dbReference>
<dbReference type="InterPro" id="IPR000225">
    <property type="entry name" value="Armadillo"/>
</dbReference>
<dbReference type="InterPro" id="IPR016024">
    <property type="entry name" value="ARM-type_fold"/>
</dbReference>
<keyword evidence="5 12" id="KW-0812">Transmembrane</keyword>
<evidence type="ECO:0000256" key="7">
    <source>
        <dbReference type="ARBA" id="ARBA00022889"/>
    </source>
</evidence>
<evidence type="ECO:0000256" key="11">
    <source>
        <dbReference type="PROSITE-ProRule" id="PRU00259"/>
    </source>
</evidence>
<evidence type="ECO:0000256" key="12">
    <source>
        <dbReference type="SAM" id="Phobius"/>
    </source>
</evidence>
<dbReference type="GO" id="GO:0005912">
    <property type="term" value="C:adherens junction"/>
    <property type="evidence" value="ECO:0007669"/>
    <property type="project" value="TreeGrafter"/>
</dbReference>
<dbReference type="PRINTS" id="PR00259">
    <property type="entry name" value="TMFOUR"/>
</dbReference>
<feature type="transmembrane region" description="Helical" evidence="12">
    <location>
        <begin position="90"/>
        <end position="113"/>
    </location>
</feature>
<dbReference type="EMBL" id="OZ035842">
    <property type="protein sequence ID" value="CAL1595092.1"/>
    <property type="molecule type" value="Genomic_DNA"/>
</dbReference>
<dbReference type="GO" id="GO:0098609">
    <property type="term" value="P:cell-cell adhesion"/>
    <property type="evidence" value="ECO:0007669"/>
    <property type="project" value="InterPro"/>
</dbReference>
<evidence type="ECO:0000256" key="9">
    <source>
        <dbReference type="ARBA" id="ARBA00022989"/>
    </source>
</evidence>
<dbReference type="InterPro" id="IPR018499">
    <property type="entry name" value="Tetraspanin/Peripherin"/>
</dbReference>
<dbReference type="PROSITE" id="PS00421">
    <property type="entry name" value="TM4_1"/>
    <property type="match status" value="1"/>
</dbReference>
<evidence type="ECO:0000256" key="1">
    <source>
        <dbReference type="ARBA" id="ARBA00004141"/>
    </source>
</evidence>
<feature type="repeat" description="ARM" evidence="11">
    <location>
        <begin position="640"/>
        <end position="682"/>
    </location>
</feature>
<proteinExistence type="inferred from homology"/>
<comment type="similarity">
    <text evidence="3">Belongs to the beta-catenin family.</text>
</comment>
<dbReference type="Proteomes" id="UP001497482">
    <property type="component" value="Chromosome 20"/>
</dbReference>
<keyword evidence="7" id="KW-0130">Cell adhesion</keyword>
<comment type="subcellular location">
    <subcellularLocation>
        <location evidence="2">Cell junction</location>
    </subcellularLocation>
    <subcellularLocation>
        <location evidence="1">Membrane</location>
        <topology evidence="1">Multi-pass membrane protein</topology>
    </subcellularLocation>
</comment>
<dbReference type="Pfam" id="PF00514">
    <property type="entry name" value="Arm"/>
    <property type="match status" value="1"/>
</dbReference>
<comment type="similarity">
    <text evidence="4">Belongs to the tetraspanin (TM4SF) family.</text>
</comment>
<dbReference type="InterPro" id="IPR018503">
    <property type="entry name" value="Tetraspanin_CS"/>
</dbReference>
<evidence type="ECO:0000256" key="10">
    <source>
        <dbReference type="ARBA" id="ARBA00023136"/>
    </source>
</evidence>
<evidence type="ECO:0000256" key="4">
    <source>
        <dbReference type="ARBA" id="ARBA00006840"/>
    </source>
</evidence>
<feature type="transmembrane region" description="Helical" evidence="12">
    <location>
        <begin position="12"/>
        <end position="35"/>
    </location>
</feature>
<evidence type="ECO:0000256" key="2">
    <source>
        <dbReference type="ARBA" id="ARBA00004282"/>
    </source>
</evidence>